<dbReference type="RefSeq" id="WP_314203197.1">
    <property type="nucleotide sequence ID" value="NZ_JAVTLL010000016.1"/>
</dbReference>
<name>A0ABU3LX23_9ACTN</name>
<feature type="compositionally biased region" description="Basic residues" evidence="1">
    <location>
        <begin position="1"/>
        <end position="10"/>
    </location>
</feature>
<evidence type="ECO:0000313" key="4">
    <source>
        <dbReference type="Proteomes" id="UP001257948"/>
    </source>
</evidence>
<reference evidence="4" key="1">
    <citation type="submission" date="2023-07" db="EMBL/GenBank/DDBJ databases">
        <title>Draft genome sequence of the endophytic actinobacterium Streptomyces justiciae WPN32, a potential antibiotic producer.</title>
        <authorList>
            <person name="Yasawong M."/>
            <person name="Pana W."/>
            <person name="Ganta P."/>
            <person name="Santapan N."/>
            <person name="Songngamsuk T."/>
            <person name="Phatcharaharikarn M."/>
            <person name="Kerdtoob S."/>
            <person name="Nantapong N."/>
        </authorList>
    </citation>
    <scope>NUCLEOTIDE SEQUENCE [LARGE SCALE GENOMIC DNA]</scope>
    <source>
        <strain evidence="4">WPN32</strain>
    </source>
</reference>
<gene>
    <name evidence="3" type="ORF">RQC66_23630</name>
</gene>
<evidence type="ECO:0000259" key="2">
    <source>
        <dbReference type="Pfam" id="PF04149"/>
    </source>
</evidence>
<dbReference type="InterPro" id="IPR007278">
    <property type="entry name" value="DUF397"/>
</dbReference>
<dbReference type="Proteomes" id="UP001257948">
    <property type="component" value="Unassembled WGS sequence"/>
</dbReference>
<comment type="caution">
    <text evidence="3">The sequence shown here is derived from an EMBL/GenBank/DDBJ whole genome shotgun (WGS) entry which is preliminary data.</text>
</comment>
<sequence length="76" mass="8239">MTTPAQRRKSSYSGGGEGNDCVEMANLRTRIAIRDSNHPTHGTLASLLTMTAYELPGILGRIRHGQPPGVQFVPHL</sequence>
<feature type="domain" description="DUF397" evidence="2">
    <location>
        <begin position="8"/>
        <end position="45"/>
    </location>
</feature>
<evidence type="ECO:0000256" key="1">
    <source>
        <dbReference type="SAM" id="MobiDB-lite"/>
    </source>
</evidence>
<protein>
    <submittedName>
        <fullName evidence="3">DUF397 domain-containing protein</fullName>
    </submittedName>
</protein>
<accession>A0ABU3LX23</accession>
<dbReference type="EMBL" id="JAVTLL010000016">
    <property type="protein sequence ID" value="MDT7843715.1"/>
    <property type="molecule type" value="Genomic_DNA"/>
</dbReference>
<proteinExistence type="predicted"/>
<keyword evidence="4" id="KW-1185">Reference proteome</keyword>
<evidence type="ECO:0000313" key="3">
    <source>
        <dbReference type="EMBL" id="MDT7843715.1"/>
    </source>
</evidence>
<organism evidence="3 4">
    <name type="scientific">Streptomyces justiciae</name>
    <dbReference type="NCBI Taxonomy" id="2780140"/>
    <lineage>
        <taxon>Bacteria</taxon>
        <taxon>Bacillati</taxon>
        <taxon>Actinomycetota</taxon>
        <taxon>Actinomycetes</taxon>
        <taxon>Kitasatosporales</taxon>
        <taxon>Streptomycetaceae</taxon>
        <taxon>Streptomyces</taxon>
    </lineage>
</organism>
<dbReference type="Pfam" id="PF04149">
    <property type="entry name" value="DUF397"/>
    <property type="match status" value="1"/>
</dbReference>
<feature type="region of interest" description="Disordered" evidence="1">
    <location>
        <begin position="1"/>
        <end position="20"/>
    </location>
</feature>